<sequence length="62" mass="6782">MGKALLGTHASPSSLRLLDEVRALRQRVAELERALAEAEALGDRVTSVDARREVDAREPART</sequence>
<evidence type="ECO:0000256" key="1">
    <source>
        <dbReference type="SAM" id="Coils"/>
    </source>
</evidence>
<keyword evidence="3" id="KW-1185">Reference proteome</keyword>
<dbReference type="AlphaFoldDB" id="A0A8J3EU56"/>
<dbReference type="RefSeq" id="WP_130650525.1">
    <property type="nucleotide sequence ID" value="NZ_BMHA01000006.1"/>
</dbReference>
<protein>
    <submittedName>
        <fullName evidence="2">Uncharacterized protein</fullName>
    </submittedName>
</protein>
<comment type="caution">
    <text evidence="2">The sequence shown here is derived from an EMBL/GenBank/DDBJ whole genome shotgun (WGS) entry which is preliminary data.</text>
</comment>
<evidence type="ECO:0000313" key="3">
    <source>
        <dbReference type="Proteomes" id="UP000650511"/>
    </source>
</evidence>
<feature type="coiled-coil region" evidence="1">
    <location>
        <begin position="14"/>
        <end position="41"/>
    </location>
</feature>
<gene>
    <name evidence="2" type="ORF">GCM10011354_19200</name>
</gene>
<reference evidence="2" key="1">
    <citation type="journal article" date="2014" name="Int. J. Syst. Evol. Microbiol.">
        <title>Complete genome sequence of Corynebacterium casei LMG S-19264T (=DSM 44701T), isolated from a smear-ripened cheese.</title>
        <authorList>
            <consortium name="US DOE Joint Genome Institute (JGI-PGF)"/>
            <person name="Walter F."/>
            <person name="Albersmeier A."/>
            <person name="Kalinowski J."/>
            <person name="Ruckert C."/>
        </authorList>
    </citation>
    <scope>NUCLEOTIDE SEQUENCE</scope>
    <source>
        <strain evidence="2">CGMCC 1.14988</strain>
    </source>
</reference>
<organism evidence="2 3">
    <name type="scientific">Egicoccus halophilus</name>
    <dbReference type="NCBI Taxonomy" id="1670830"/>
    <lineage>
        <taxon>Bacteria</taxon>
        <taxon>Bacillati</taxon>
        <taxon>Actinomycetota</taxon>
        <taxon>Nitriliruptoria</taxon>
        <taxon>Egicoccales</taxon>
        <taxon>Egicoccaceae</taxon>
        <taxon>Egicoccus</taxon>
    </lineage>
</organism>
<proteinExistence type="predicted"/>
<dbReference type="EMBL" id="BMHA01000006">
    <property type="protein sequence ID" value="GGI06460.1"/>
    <property type="molecule type" value="Genomic_DNA"/>
</dbReference>
<evidence type="ECO:0000313" key="2">
    <source>
        <dbReference type="EMBL" id="GGI06460.1"/>
    </source>
</evidence>
<reference evidence="2" key="2">
    <citation type="submission" date="2020-09" db="EMBL/GenBank/DDBJ databases">
        <authorList>
            <person name="Sun Q."/>
            <person name="Zhou Y."/>
        </authorList>
    </citation>
    <scope>NUCLEOTIDE SEQUENCE</scope>
    <source>
        <strain evidence="2">CGMCC 1.14988</strain>
    </source>
</reference>
<dbReference type="Proteomes" id="UP000650511">
    <property type="component" value="Unassembled WGS sequence"/>
</dbReference>
<name>A0A8J3EU56_9ACTN</name>
<keyword evidence="1" id="KW-0175">Coiled coil</keyword>
<accession>A0A8J3EU56</accession>